<dbReference type="HOGENOM" id="CLU_2409027_0_0_0"/>
<accession>F7KYQ0</accession>
<comment type="caution">
    <text evidence="1">The sequence shown here is derived from an EMBL/GenBank/DDBJ whole genome shotgun (WGS) entry which is preliminary data.</text>
</comment>
<gene>
    <name evidence="1" type="ORF">HMPREF0401_00721</name>
</gene>
<evidence type="ECO:0000313" key="2">
    <source>
        <dbReference type="Proteomes" id="UP000004160"/>
    </source>
</evidence>
<reference evidence="1" key="1">
    <citation type="submission" date="2011-05" db="EMBL/GenBank/DDBJ databases">
        <title>The Genome Sequence of Fusobacterium sp. 11_3_2.</title>
        <authorList>
            <consortium name="The Broad Institute Genome Sequencing Platform"/>
            <person name="Earl A."/>
            <person name="Ward D."/>
            <person name="Feldgarden M."/>
            <person name="Gevers D."/>
            <person name="Sibley C.D."/>
            <person name="White A.P."/>
            <person name="Crowley S."/>
            <person name="Surette M."/>
            <person name="Strauss J.C."/>
            <person name="Ambrose C.E."/>
            <person name="Allen-Vercoe E."/>
            <person name="Young S.K."/>
            <person name="Zeng Q."/>
            <person name="Gargeya S."/>
            <person name="Fitzgerald M."/>
            <person name="Haas B."/>
            <person name="Abouelleil A."/>
            <person name="Alvarado L."/>
            <person name="Arachchi H.M."/>
            <person name="Berlin A."/>
            <person name="Brown A."/>
            <person name="Chapman S.B."/>
            <person name="Chen Z."/>
            <person name="Dunbar C."/>
            <person name="Freedman E."/>
            <person name="Gearin G."/>
            <person name="Gellesch M."/>
            <person name="Goldberg J."/>
            <person name="Griggs A."/>
            <person name="Gujja S."/>
            <person name="Heiman D."/>
            <person name="Howarth C."/>
            <person name="Larson L."/>
            <person name="Lui A."/>
            <person name="MacDonald P.J.P."/>
            <person name="Mehta T."/>
            <person name="Montmayeur A."/>
            <person name="Murphy C."/>
            <person name="Neiman D."/>
            <person name="Pearson M."/>
            <person name="Priest M."/>
            <person name="Roberts A."/>
            <person name="Saif S."/>
            <person name="Shea T."/>
            <person name="Shenoy N."/>
            <person name="Sisk P."/>
            <person name="Stolte C."/>
            <person name="Sykes S."/>
            <person name="Wortman J."/>
            <person name="Nusbaum C."/>
            <person name="Birren B."/>
        </authorList>
    </citation>
    <scope>NUCLEOTIDE SEQUENCE [LARGE SCALE GENOMIC DNA]</scope>
    <source>
        <strain evidence="1">11_3_2</strain>
    </source>
</reference>
<evidence type="ECO:0000313" key="1">
    <source>
        <dbReference type="EMBL" id="EGN62987.1"/>
    </source>
</evidence>
<name>F7KYQ0_9FUSO</name>
<dbReference type="AlphaFoldDB" id="F7KYQ0"/>
<sequence>MTVKIPINTNTNGSTDIILDIKIPLIIYKNSKIKATKEFIIVRFPCTKDKFSLKNNCTAKTIRDITNKNGISFKTFFFLKNLEYCYQNLCSL</sequence>
<dbReference type="Proteomes" id="UP000004160">
    <property type="component" value="Unassembled WGS sequence"/>
</dbReference>
<protein>
    <submittedName>
        <fullName evidence="1">Uncharacterized protein</fullName>
    </submittedName>
</protein>
<organism evidence="1 2">
    <name type="scientific">Fusobacterium animalis 11_3_2</name>
    <dbReference type="NCBI Taxonomy" id="457403"/>
    <lineage>
        <taxon>Bacteria</taxon>
        <taxon>Fusobacteriati</taxon>
        <taxon>Fusobacteriota</taxon>
        <taxon>Fusobacteriia</taxon>
        <taxon>Fusobacteriales</taxon>
        <taxon>Fusobacteriaceae</taxon>
        <taxon>Fusobacterium</taxon>
    </lineage>
</organism>
<proteinExistence type="predicted"/>
<dbReference type="EMBL" id="ACUO01000009">
    <property type="protein sequence ID" value="EGN62987.1"/>
    <property type="molecule type" value="Genomic_DNA"/>
</dbReference>
<keyword evidence="2" id="KW-1185">Reference proteome</keyword>